<name>A0A8H7PNR8_9FUNG</name>
<dbReference type="PANTHER" id="PTHR13844">
    <property type="entry name" value="SWI/SNF-RELATED MATRIX-ASSOCIATED ACTIN-DEPENDENT REGULATOR OF CHROMATIN SUBFAMILY D"/>
    <property type="match status" value="1"/>
</dbReference>
<feature type="region of interest" description="Disordered" evidence="1">
    <location>
        <begin position="1"/>
        <end position="65"/>
    </location>
</feature>
<feature type="compositionally biased region" description="Low complexity" evidence="1">
    <location>
        <begin position="7"/>
        <end position="39"/>
    </location>
</feature>
<dbReference type="OrthoDB" id="10263741at2759"/>
<gene>
    <name evidence="3" type="ORF">INT44_008143</name>
</gene>
<dbReference type="Gene3D" id="1.10.245.10">
    <property type="entry name" value="SWIB/MDM2 domain"/>
    <property type="match status" value="1"/>
</dbReference>
<dbReference type="Pfam" id="PF02201">
    <property type="entry name" value="SWIB"/>
    <property type="match status" value="1"/>
</dbReference>
<protein>
    <recommendedName>
        <fullName evidence="2">DM2 domain-containing protein</fullName>
    </recommendedName>
</protein>
<evidence type="ECO:0000256" key="1">
    <source>
        <dbReference type="SAM" id="MobiDB-lite"/>
    </source>
</evidence>
<evidence type="ECO:0000313" key="3">
    <source>
        <dbReference type="EMBL" id="KAG2177629.1"/>
    </source>
</evidence>
<comment type="caution">
    <text evidence="3">The sequence shown here is derived from an EMBL/GenBank/DDBJ whole genome shotgun (WGS) entry which is preliminary data.</text>
</comment>
<dbReference type="Proteomes" id="UP000612746">
    <property type="component" value="Unassembled WGS sequence"/>
</dbReference>
<reference evidence="3" key="1">
    <citation type="submission" date="2020-12" db="EMBL/GenBank/DDBJ databases">
        <title>Metabolic potential, ecology and presence of endohyphal bacteria is reflected in genomic diversity of Mucoromycotina.</title>
        <authorList>
            <person name="Muszewska A."/>
            <person name="Okrasinska A."/>
            <person name="Steczkiewicz K."/>
            <person name="Drgas O."/>
            <person name="Orlowska M."/>
            <person name="Perlinska-Lenart U."/>
            <person name="Aleksandrzak-Piekarczyk T."/>
            <person name="Szatraj K."/>
            <person name="Zielenkiewicz U."/>
            <person name="Pilsyk S."/>
            <person name="Malc E."/>
            <person name="Mieczkowski P."/>
            <person name="Kruszewska J.S."/>
            <person name="Biernat P."/>
            <person name="Pawlowska J."/>
        </authorList>
    </citation>
    <scope>NUCLEOTIDE SEQUENCE</scope>
    <source>
        <strain evidence="3">WA0000051536</strain>
    </source>
</reference>
<evidence type="ECO:0000259" key="2">
    <source>
        <dbReference type="PROSITE" id="PS51925"/>
    </source>
</evidence>
<dbReference type="PROSITE" id="PS51925">
    <property type="entry name" value="SWIB_MDM2"/>
    <property type="match status" value="1"/>
</dbReference>
<dbReference type="SUPFAM" id="SSF47592">
    <property type="entry name" value="SWIB/MDM2 domain"/>
    <property type="match status" value="1"/>
</dbReference>
<proteinExistence type="predicted"/>
<dbReference type="SMART" id="SM00151">
    <property type="entry name" value="SWIB"/>
    <property type="match status" value="1"/>
</dbReference>
<dbReference type="InterPro" id="IPR003121">
    <property type="entry name" value="SWIB_MDM2_domain"/>
</dbReference>
<feature type="domain" description="DM2" evidence="2">
    <location>
        <begin position="231"/>
        <end position="308"/>
    </location>
</feature>
<keyword evidence="4" id="KW-1185">Reference proteome</keyword>
<dbReference type="CDD" id="cd10568">
    <property type="entry name" value="SWIB_like"/>
    <property type="match status" value="1"/>
</dbReference>
<organism evidence="3 4">
    <name type="scientific">Umbelopsis vinacea</name>
    <dbReference type="NCBI Taxonomy" id="44442"/>
    <lineage>
        <taxon>Eukaryota</taxon>
        <taxon>Fungi</taxon>
        <taxon>Fungi incertae sedis</taxon>
        <taxon>Mucoromycota</taxon>
        <taxon>Mucoromycotina</taxon>
        <taxon>Umbelopsidomycetes</taxon>
        <taxon>Umbelopsidales</taxon>
        <taxon>Umbelopsidaceae</taxon>
        <taxon>Umbelopsis</taxon>
    </lineage>
</organism>
<dbReference type="InterPro" id="IPR036885">
    <property type="entry name" value="SWIB_MDM2_dom_sf"/>
</dbReference>
<accession>A0A8H7PNR8</accession>
<dbReference type="EMBL" id="JAEPRA010000012">
    <property type="protein sequence ID" value="KAG2177629.1"/>
    <property type="molecule type" value="Genomic_DNA"/>
</dbReference>
<dbReference type="InterPro" id="IPR019835">
    <property type="entry name" value="SWIB_domain"/>
</dbReference>
<dbReference type="AlphaFoldDB" id="A0A8H7PNR8"/>
<sequence length="457" mass="52512">MIPGYPQHPGGVPPQMMQPVPQQVQQQPPAGLPQGAQLQYRKRPTGDGDSLARHIKKKRPTERNMPAKIDTFVPESKVYTELCEFEKKIDSIIMRKRLDIQEAVGKPAKTMRTLRIFVSNTASDQPMQQQHNDMDDDGIDLSSGSAPSWTLRIEGRLLDPPIPTKKAQPVQKFTSFFRSIVVKLDRDPNMYPEGNIIEWHKQPGNTDDDGVEIKRKGDTTVNARLLLEMDYNPPKFKLSPVLSEMLDMKLETQPQIMIGIWKYIQQNKLQGADDKRLVQCDQKLQQLFGASQVQFSHIPTLIEQHLSRPDPIVIDYTIRVDREFHQSRKAFDIDVELDSLLKQKMMTAVAGTNTQKEILALDDKIVQCVQSINNSKIKRDFLLQFAQSPVEFINKWIASQARDLEIILGESQVNLEEMRQSDFYKQGWVKEAVMHYLTSKSQQRLQELLNQQHRPPQ</sequence>
<evidence type="ECO:0000313" key="4">
    <source>
        <dbReference type="Proteomes" id="UP000612746"/>
    </source>
</evidence>